<dbReference type="InterPro" id="IPR004364">
    <property type="entry name" value="Aa-tRNA-synt_II"/>
</dbReference>
<evidence type="ECO:0000313" key="9">
    <source>
        <dbReference type="Proteomes" id="UP001595891"/>
    </source>
</evidence>
<gene>
    <name evidence="8" type="ORF">ACFO8L_13400</name>
</gene>
<proteinExistence type="predicted"/>
<dbReference type="EMBL" id="JBHSFN010000007">
    <property type="protein sequence ID" value="MFC4587082.1"/>
    <property type="molecule type" value="Genomic_DNA"/>
</dbReference>
<dbReference type="InterPro" id="IPR045864">
    <property type="entry name" value="aa-tRNA-synth_II/BPL/LPL"/>
</dbReference>
<accession>A0ABV9ECC2</accession>
<dbReference type="Proteomes" id="UP001595891">
    <property type="component" value="Unassembled WGS sequence"/>
</dbReference>
<comment type="caution">
    <text evidence="8">The sequence shown here is derived from an EMBL/GenBank/DDBJ whole genome shotgun (WGS) entry which is preliminary data.</text>
</comment>
<dbReference type="PANTHER" id="PTHR22594:SF48">
    <property type="entry name" value="ASPARAGINYL-TRNA SYNTHETASE-RELATED PROTEIN (N-TRUNCATION)"/>
    <property type="match status" value="1"/>
</dbReference>
<dbReference type="PRINTS" id="PR01042">
    <property type="entry name" value="TRNASYNTHASP"/>
</dbReference>
<feature type="region of interest" description="Disordered" evidence="6">
    <location>
        <begin position="1"/>
        <end position="21"/>
    </location>
</feature>
<evidence type="ECO:0000256" key="5">
    <source>
        <dbReference type="ARBA" id="ARBA00023146"/>
    </source>
</evidence>
<evidence type="ECO:0000256" key="3">
    <source>
        <dbReference type="ARBA" id="ARBA00022840"/>
    </source>
</evidence>
<keyword evidence="1" id="KW-0436">Ligase</keyword>
<feature type="domain" description="Aminoacyl-transfer RNA synthetases class-II family profile" evidence="7">
    <location>
        <begin position="32"/>
        <end position="337"/>
    </location>
</feature>
<evidence type="ECO:0000256" key="1">
    <source>
        <dbReference type="ARBA" id="ARBA00022598"/>
    </source>
</evidence>
<keyword evidence="5" id="KW-0030">Aminoacyl-tRNA synthetase</keyword>
<dbReference type="Gene3D" id="3.30.930.10">
    <property type="entry name" value="Bira Bifunctional Protein, Domain 2"/>
    <property type="match status" value="1"/>
</dbReference>
<dbReference type="InterPro" id="IPR002312">
    <property type="entry name" value="Asp/Asn-tRNA-synth_IIb"/>
</dbReference>
<dbReference type="Pfam" id="PF00152">
    <property type="entry name" value="tRNA-synt_2"/>
    <property type="match status" value="1"/>
</dbReference>
<organism evidence="8 9">
    <name type="scientific">Sphaerisporangium corydalis</name>
    <dbReference type="NCBI Taxonomy" id="1441875"/>
    <lineage>
        <taxon>Bacteria</taxon>
        <taxon>Bacillati</taxon>
        <taxon>Actinomycetota</taxon>
        <taxon>Actinomycetes</taxon>
        <taxon>Streptosporangiales</taxon>
        <taxon>Streptosporangiaceae</taxon>
        <taxon>Sphaerisporangium</taxon>
    </lineage>
</organism>
<dbReference type="PANTHER" id="PTHR22594">
    <property type="entry name" value="ASPARTYL/LYSYL-TRNA SYNTHETASE"/>
    <property type="match status" value="1"/>
</dbReference>
<reference evidence="9" key="1">
    <citation type="journal article" date="2019" name="Int. J. Syst. Evol. Microbiol.">
        <title>The Global Catalogue of Microorganisms (GCM) 10K type strain sequencing project: providing services to taxonomists for standard genome sequencing and annotation.</title>
        <authorList>
            <consortium name="The Broad Institute Genomics Platform"/>
            <consortium name="The Broad Institute Genome Sequencing Center for Infectious Disease"/>
            <person name="Wu L."/>
            <person name="Ma J."/>
        </authorList>
    </citation>
    <scope>NUCLEOTIDE SEQUENCE [LARGE SCALE GENOMIC DNA]</scope>
    <source>
        <strain evidence="9">CCUG 49560</strain>
    </source>
</reference>
<name>A0ABV9ECC2_9ACTN</name>
<evidence type="ECO:0000256" key="4">
    <source>
        <dbReference type="ARBA" id="ARBA00022917"/>
    </source>
</evidence>
<dbReference type="InterPro" id="IPR006195">
    <property type="entry name" value="aa-tRNA-synth_II"/>
</dbReference>
<keyword evidence="9" id="KW-1185">Reference proteome</keyword>
<evidence type="ECO:0000259" key="7">
    <source>
        <dbReference type="PROSITE" id="PS50862"/>
    </source>
</evidence>
<keyword evidence="2" id="KW-0547">Nucleotide-binding</keyword>
<evidence type="ECO:0000313" key="8">
    <source>
        <dbReference type="EMBL" id="MFC4587082.1"/>
    </source>
</evidence>
<sequence length="337" mass="36971">MTTERSGGDQGEARPPGPLREHLTSATTRAALRVRQGIMAAAREYLTARDFAELQAPIIGPVTDPGVRGAKQVDIDYYGQRYKLMSSAILYKQASLLTFDRIFCLAPNIRLEPPETASTGRHLVEFHQIDVEVAGASREDAMELAQALVQHVIRTVITTMAAELEALGRDTGAFTETLAGPFDRITHAEATEGLAALGHGQSRDSEITWAGERVLSLKASRPFLVVDYPKGSRGFYDRESRTRPGVLRNFDLIAPEGYGELCSGSERESEYATLVTRMRETGENPAKYGWYLDLAREGIRPSAGFGLGLERLTRYVTGLAHVWQTTAYPKLAGVISP</sequence>
<keyword evidence="3" id="KW-0067">ATP-binding</keyword>
<dbReference type="PROSITE" id="PS50862">
    <property type="entry name" value="AA_TRNA_LIGASE_II"/>
    <property type="match status" value="1"/>
</dbReference>
<dbReference type="NCBIfam" id="NF005052">
    <property type="entry name" value="PRK06462.1-1"/>
    <property type="match status" value="1"/>
</dbReference>
<evidence type="ECO:0000256" key="2">
    <source>
        <dbReference type="ARBA" id="ARBA00022741"/>
    </source>
</evidence>
<dbReference type="RefSeq" id="WP_262844589.1">
    <property type="nucleotide sequence ID" value="NZ_JANZYP010000030.1"/>
</dbReference>
<dbReference type="SUPFAM" id="SSF55681">
    <property type="entry name" value="Class II aaRS and biotin synthetases"/>
    <property type="match status" value="1"/>
</dbReference>
<protein>
    <submittedName>
        <fullName evidence="8">Asparagine synthetase A</fullName>
    </submittedName>
</protein>
<keyword evidence="4" id="KW-0648">Protein biosynthesis</keyword>
<evidence type="ECO:0000256" key="6">
    <source>
        <dbReference type="SAM" id="MobiDB-lite"/>
    </source>
</evidence>